<dbReference type="SUPFAM" id="SSF57716">
    <property type="entry name" value="Glucocorticoid receptor-like (DNA-binding domain)"/>
    <property type="match status" value="1"/>
</dbReference>
<evidence type="ECO:0000256" key="2">
    <source>
        <dbReference type="ARBA" id="ARBA00022771"/>
    </source>
</evidence>
<gene>
    <name evidence="9" type="ORF">ABEB36_000217</name>
    <name evidence="8" type="ORF">ABEB36_013758</name>
    <name evidence="7" type="ORF">ABEB36_015349</name>
</gene>
<keyword evidence="3" id="KW-0862">Zinc</keyword>
<dbReference type="EMBL" id="JBDJPC010000016">
    <property type="protein sequence ID" value="KAL1487968.1"/>
    <property type="molecule type" value="Genomic_DNA"/>
</dbReference>
<evidence type="ECO:0000313" key="8">
    <source>
        <dbReference type="EMBL" id="KAL1489826.1"/>
    </source>
</evidence>
<keyword evidence="2 5" id="KW-0863">Zinc-finger</keyword>
<evidence type="ECO:0000313" key="9">
    <source>
        <dbReference type="EMBL" id="KAL1516298.1"/>
    </source>
</evidence>
<protein>
    <recommendedName>
        <fullName evidence="6">THAP-type domain-containing protein</fullName>
    </recommendedName>
</protein>
<dbReference type="EMBL" id="JBDJPC010000011">
    <property type="protein sequence ID" value="KAL1489826.1"/>
    <property type="molecule type" value="Genomic_DNA"/>
</dbReference>
<dbReference type="GO" id="GO:0008270">
    <property type="term" value="F:zinc ion binding"/>
    <property type="evidence" value="ECO:0007669"/>
    <property type="project" value="UniProtKB-KW"/>
</dbReference>
<evidence type="ECO:0000313" key="10">
    <source>
        <dbReference type="Proteomes" id="UP001566132"/>
    </source>
</evidence>
<reference evidence="8 10" key="1">
    <citation type="submission" date="2024-05" db="EMBL/GenBank/DDBJ databases">
        <title>Genetic variation in Jamaican populations of the coffee berry borer (Hypothenemus hampei).</title>
        <authorList>
            <person name="Errbii M."/>
            <person name="Myrie A."/>
        </authorList>
    </citation>
    <scope>NUCLEOTIDE SEQUENCE [LARGE SCALE GENOMIC DNA]</scope>
    <source>
        <strain evidence="8">JA-Hopewell-2020-01-JO</strain>
        <tissue evidence="8">Whole body</tissue>
    </source>
</reference>
<keyword evidence="10" id="KW-1185">Reference proteome</keyword>
<accession>A0ABD1E646</accession>
<name>A0ABD1E646_HYPHA</name>
<keyword evidence="1" id="KW-0479">Metal-binding</keyword>
<dbReference type="PANTHER" id="PTHR46600">
    <property type="entry name" value="THAP DOMAIN-CONTAINING"/>
    <property type="match status" value="1"/>
</dbReference>
<evidence type="ECO:0000259" key="6">
    <source>
        <dbReference type="PROSITE" id="PS50950"/>
    </source>
</evidence>
<sequence>MVLSCALCGKDKRQFKNYSFFMVPKEPDMRKKWQEFAKWTNVLDHYRLCEDHFSVEQIYKRYPRPLLKKNAVPQYVNVLLII</sequence>
<comment type="caution">
    <text evidence="8">The sequence shown here is derived from an EMBL/GenBank/DDBJ whole genome shotgun (WGS) entry which is preliminary data.</text>
</comment>
<dbReference type="Proteomes" id="UP001566132">
    <property type="component" value="Unassembled WGS sequence"/>
</dbReference>
<evidence type="ECO:0000313" key="7">
    <source>
        <dbReference type="EMBL" id="KAL1487968.1"/>
    </source>
</evidence>
<dbReference type="InterPro" id="IPR006612">
    <property type="entry name" value="THAP_Znf"/>
</dbReference>
<evidence type="ECO:0000256" key="4">
    <source>
        <dbReference type="ARBA" id="ARBA00023125"/>
    </source>
</evidence>
<dbReference type="Gene3D" id="6.20.210.20">
    <property type="entry name" value="THAP domain"/>
    <property type="match status" value="1"/>
</dbReference>
<dbReference type="AlphaFoldDB" id="A0ABD1E646"/>
<evidence type="ECO:0000256" key="5">
    <source>
        <dbReference type="PROSITE-ProRule" id="PRU00309"/>
    </source>
</evidence>
<dbReference type="Pfam" id="PF05485">
    <property type="entry name" value="THAP"/>
    <property type="match status" value="1"/>
</dbReference>
<dbReference type="SMART" id="SM00980">
    <property type="entry name" value="THAP"/>
    <property type="match status" value="1"/>
</dbReference>
<evidence type="ECO:0000256" key="1">
    <source>
        <dbReference type="ARBA" id="ARBA00022723"/>
    </source>
</evidence>
<dbReference type="InterPro" id="IPR038441">
    <property type="entry name" value="THAP_Znf_sf"/>
</dbReference>
<dbReference type="GO" id="GO:0003677">
    <property type="term" value="F:DNA binding"/>
    <property type="evidence" value="ECO:0007669"/>
    <property type="project" value="UniProtKB-UniRule"/>
</dbReference>
<keyword evidence="4 5" id="KW-0238">DNA-binding</keyword>
<feature type="domain" description="THAP-type" evidence="6">
    <location>
        <begin position="1"/>
        <end position="76"/>
    </location>
</feature>
<organism evidence="8 10">
    <name type="scientific">Hypothenemus hampei</name>
    <name type="common">Coffee berry borer</name>
    <dbReference type="NCBI Taxonomy" id="57062"/>
    <lineage>
        <taxon>Eukaryota</taxon>
        <taxon>Metazoa</taxon>
        <taxon>Ecdysozoa</taxon>
        <taxon>Arthropoda</taxon>
        <taxon>Hexapoda</taxon>
        <taxon>Insecta</taxon>
        <taxon>Pterygota</taxon>
        <taxon>Neoptera</taxon>
        <taxon>Endopterygota</taxon>
        <taxon>Coleoptera</taxon>
        <taxon>Polyphaga</taxon>
        <taxon>Cucujiformia</taxon>
        <taxon>Curculionidae</taxon>
        <taxon>Scolytinae</taxon>
        <taxon>Hypothenemus</taxon>
    </lineage>
</organism>
<evidence type="ECO:0000256" key="3">
    <source>
        <dbReference type="ARBA" id="ARBA00022833"/>
    </source>
</evidence>
<dbReference type="PROSITE" id="PS50950">
    <property type="entry name" value="ZF_THAP"/>
    <property type="match status" value="1"/>
</dbReference>
<dbReference type="InterPro" id="IPR026516">
    <property type="entry name" value="THAP1/10"/>
</dbReference>
<dbReference type="EMBL" id="JBDJPC010000001">
    <property type="protein sequence ID" value="KAL1516298.1"/>
    <property type="molecule type" value="Genomic_DNA"/>
</dbReference>
<dbReference type="PANTHER" id="PTHR46600:SF11">
    <property type="entry name" value="THAP DOMAIN-CONTAINING PROTEIN 10"/>
    <property type="match status" value="1"/>
</dbReference>
<proteinExistence type="predicted"/>
<dbReference type="SMART" id="SM00692">
    <property type="entry name" value="DM3"/>
    <property type="match status" value="1"/>
</dbReference>